<proteinExistence type="predicted"/>
<sequence length="71" mass="8180">MCQLNQKKMQFSGLVQVSIDRIHLSDGNSHCHRVFNVTQEMRAAMFKALEGHRKYLAKLGKIIEHLKLMLG</sequence>
<dbReference type="AlphaFoldDB" id="A0A2P2PHE6"/>
<dbReference type="EMBL" id="GGEC01073672">
    <property type="protein sequence ID" value="MBX54156.1"/>
    <property type="molecule type" value="Transcribed_RNA"/>
</dbReference>
<evidence type="ECO:0000313" key="1">
    <source>
        <dbReference type="EMBL" id="MBX54156.1"/>
    </source>
</evidence>
<accession>A0A2P2PHE6</accession>
<protein>
    <submittedName>
        <fullName evidence="1">Uncharacterized protein</fullName>
    </submittedName>
</protein>
<reference evidence="1" key="1">
    <citation type="submission" date="2018-02" db="EMBL/GenBank/DDBJ databases">
        <title>Rhizophora mucronata_Transcriptome.</title>
        <authorList>
            <person name="Meera S.P."/>
            <person name="Sreeshan A."/>
            <person name="Augustine A."/>
        </authorList>
    </citation>
    <scope>NUCLEOTIDE SEQUENCE</scope>
    <source>
        <tissue evidence="1">Leaf</tissue>
    </source>
</reference>
<name>A0A2P2PHE6_RHIMU</name>
<organism evidence="1">
    <name type="scientific">Rhizophora mucronata</name>
    <name type="common">Asiatic mangrove</name>
    <dbReference type="NCBI Taxonomy" id="61149"/>
    <lineage>
        <taxon>Eukaryota</taxon>
        <taxon>Viridiplantae</taxon>
        <taxon>Streptophyta</taxon>
        <taxon>Embryophyta</taxon>
        <taxon>Tracheophyta</taxon>
        <taxon>Spermatophyta</taxon>
        <taxon>Magnoliopsida</taxon>
        <taxon>eudicotyledons</taxon>
        <taxon>Gunneridae</taxon>
        <taxon>Pentapetalae</taxon>
        <taxon>rosids</taxon>
        <taxon>fabids</taxon>
        <taxon>Malpighiales</taxon>
        <taxon>Rhizophoraceae</taxon>
        <taxon>Rhizophora</taxon>
    </lineage>
</organism>